<evidence type="ECO:0000256" key="1">
    <source>
        <dbReference type="SAM" id="MobiDB-lite"/>
    </source>
</evidence>
<feature type="compositionally biased region" description="Basic and acidic residues" evidence="1">
    <location>
        <begin position="196"/>
        <end position="208"/>
    </location>
</feature>
<gene>
    <name evidence="2" type="ORF">H2509_09620</name>
</gene>
<dbReference type="Pfam" id="PF12118">
    <property type="entry name" value="SprA-related"/>
    <property type="match status" value="1"/>
</dbReference>
<accession>A0A839AE19</accession>
<name>A0A839AE19_9HYPH</name>
<evidence type="ECO:0008006" key="4">
    <source>
        <dbReference type="Google" id="ProtNLM"/>
    </source>
</evidence>
<comment type="caution">
    <text evidence="2">The sequence shown here is derived from an EMBL/GenBank/DDBJ whole genome shotgun (WGS) entry which is preliminary data.</text>
</comment>
<dbReference type="AlphaFoldDB" id="A0A839AE19"/>
<evidence type="ECO:0000313" key="2">
    <source>
        <dbReference type="EMBL" id="MBA5777385.1"/>
    </source>
</evidence>
<evidence type="ECO:0000313" key="3">
    <source>
        <dbReference type="Proteomes" id="UP000541109"/>
    </source>
</evidence>
<keyword evidence="3" id="KW-1185">Reference proteome</keyword>
<proteinExistence type="predicted"/>
<dbReference type="RefSeq" id="WP_182164716.1">
    <property type="nucleotide sequence ID" value="NZ_JACFXV010000048.1"/>
</dbReference>
<protein>
    <recommendedName>
        <fullName evidence="4">SprA-related family protein</fullName>
    </recommendedName>
</protein>
<feature type="compositionally biased region" description="Basic and acidic residues" evidence="1">
    <location>
        <begin position="157"/>
        <end position="171"/>
    </location>
</feature>
<feature type="compositionally biased region" description="Basic and acidic residues" evidence="1">
    <location>
        <begin position="103"/>
        <end position="121"/>
    </location>
</feature>
<feature type="region of interest" description="Disordered" evidence="1">
    <location>
        <begin position="1"/>
        <end position="252"/>
    </location>
</feature>
<feature type="compositionally biased region" description="Acidic residues" evidence="1">
    <location>
        <begin position="234"/>
        <end position="243"/>
    </location>
</feature>
<reference evidence="2 3" key="1">
    <citation type="submission" date="2020-07" db="EMBL/GenBank/DDBJ databases">
        <title>Stappia sp., F7233, whole genome shotgun sequencing project.</title>
        <authorList>
            <person name="Jiang S."/>
            <person name="Liu Z.W."/>
            <person name="Du Z.J."/>
        </authorList>
    </citation>
    <scope>NUCLEOTIDE SEQUENCE [LARGE SCALE GENOMIC DNA]</scope>
    <source>
        <strain evidence="2 3">F7233</strain>
    </source>
</reference>
<sequence>MSLAIGGSFPLPFQRPATPVPGAGGAGPLPIARAPAQPAEASVASNVETQRADAVRAADGTERSSLRSDPRKDAEETRKPGEIEDGSTEKAADGEELTEEEENQVRELKQRDTEIRQHEQAHAAVGGPYAGSPQYEFTTGPDGKRYVSAGEVPIDASPERTPEQTIRKAEIVIRAALAPADPSSQDRQVAAQAQKLRTEAQAELRKQGNAELTGAAEEGEGEPQNLLDLFSDLLEGDQSDGEGEATGSRRSEARVANAAYQDAANTIFRQANAAAALFGVVA</sequence>
<dbReference type="InterPro" id="IPR021973">
    <property type="entry name" value="SprA-related"/>
</dbReference>
<dbReference type="EMBL" id="JACFXV010000048">
    <property type="protein sequence ID" value="MBA5777385.1"/>
    <property type="molecule type" value="Genomic_DNA"/>
</dbReference>
<feature type="compositionally biased region" description="Basic and acidic residues" evidence="1">
    <location>
        <begin position="50"/>
        <end position="93"/>
    </location>
</feature>
<organism evidence="2 3">
    <name type="scientific">Stappia albiluteola</name>
    <dbReference type="NCBI Taxonomy" id="2758565"/>
    <lineage>
        <taxon>Bacteria</taxon>
        <taxon>Pseudomonadati</taxon>
        <taxon>Pseudomonadota</taxon>
        <taxon>Alphaproteobacteria</taxon>
        <taxon>Hyphomicrobiales</taxon>
        <taxon>Stappiaceae</taxon>
        <taxon>Stappia</taxon>
    </lineage>
</organism>
<dbReference type="Proteomes" id="UP000541109">
    <property type="component" value="Unassembled WGS sequence"/>
</dbReference>